<dbReference type="InterPro" id="IPR024189">
    <property type="entry name" value="ANTAR_transcrpt_antiterm_reg"/>
</dbReference>
<dbReference type="Pfam" id="PF03861">
    <property type="entry name" value="ANTAR"/>
    <property type="match status" value="1"/>
</dbReference>
<reference evidence="2" key="1">
    <citation type="submission" date="2022-10" db="EMBL/GenBank/DDBJ databases">
        <title>Cytochrome P450 Catalyzes Benzene Ring Formation in the Biosynthesis of Trialkyl-Substituted Aromatic Polyketides.</title>
        <authorList>
            <person name="Zhao E."/>
            <person name="Ge H."/>
        </authorList>
    </citation>
    <scope>NUCLEOTIDE SEQUENCE</scope>
    <source>
        <strain evidence="2">NA0869</strain>
    </source>
</reference>
<dbReference type="InterPro" id="IPR005561">
    <property type="entry name" value="ANTAR"/>
</dbReference>
<dbReference type="EMBL" id="CP107567">
    <property type="protein sequence ID" value="UYQ62714.1"/>
    <property type="molecule type" value="Genomic_DNA"/>
</dbReference>
<evidence type="ECO:0000259" key="1">
    <source>
        <dbReference type="PROSITE" id="PS50921"/>
    </source>
</evidence>
<dbReference type="InterPro" id="IPR011006">
    <property type="entry name" value="CheY-like_superfamily"/>
</dbReference>
<dbReference type="Proteomes" id="UP001163878">
    <property type="component" value="Chromosome"/>
</dbReference>
<accession>A0ABY6I6T3</accession>
<dbReference type="PIRSF" id="PIRSF010636">
    <property type="entry name" value="ANTAR_solo"/>
    <property type="match status" value="1"/>
</dbReference>
<dbReference type="PROSITE" id="PS50921">
    <property type="entry name" value="ANTAR"/>
    <property type="match status" value="1"/>
</dbReference>
<dbReference type="RefSeq" id="WP_264244461.1">
    <property type="nucleotide sequence ID" value="NZ_CP107567.1"/>
</dbReference>
<feature type="domain" description="ANTAR" evidence="1">
    <location>
        <begin position="5"/>
        <end position="66"/>
    </location>
</feature>
<evidence type="ECO:0000313" key="3">
    <source>
        <dbReference type="Proteomes" id="UP001163878"/>
    </source>
</evidence>
<evidence type="ECO:0000313" key="2">
    <source>
        <dbReference type="EMBL" id="UYQ62714.1"/>
    </source>
</evidence>
<dbReference type="InterPro" id="IPR036388">
    <property type="entry name" value="WH-like_DNA-bd_sf"/>
</dbReference>
<dbReference type="Gene3D" id="1.10.10.10">
    <property type="entry name" value="Winged helix-like DNA-binding domain superfamily/Winged helix DNA-binding domain"/>
    <property type="match status" value="1"/>
</dbReference>
<proteinExistence type="predicted"/>
<dbReference type="SUPFAM" id="SSF52172">
    <property type="entry name" value="CheY-like"/>
    <property type="match status" value="1"/>
</dbReference>
<sequence length="95" mass="10682">MLAEVVELRADNEQLGQALASRAVIDQACGMMMAMAPCPSDRAWDLLVDVSQRCNIKLRDVAEALVATTKDRTLPEPIQRELRRALRRLHAADRR</sequence>
<organism evidence="2 3">
    <name type="scientific">Streptomyces peucetius</name>
    <dbReference type="NCBI Taxonomy" id="1950"/>
    <lineage>
        <taxon>Bacteria</taxon>
        <taxon>Bacillati</taxon>
        <taxon>Actinomycetota</taxon>
        <taxon>Actinomycetes</taxon>
        <taxon>Kitasatosporales</taxon>
        <taxon>Streptomycetaceae</taxon>
        <taxon>Streptomyces</taxon>
    </lineage>
</organism>
<keyword evidence="3" id="KW-1185">Reference proteome</keyword>
<name>A0ABY6I6T3_STRPE</name>
<dbReference type="SMART" id="SM01012">
    <property type="entry name" value="ANTAR"/>
    <property type="match status" value="1"/>
</dbReference>
<protein>
    <submittedName>
        <fullName evidence="2">ANTAR domain-containing protein</fullName>
    </submittedName>
</protein>
<gene>
    <name evidence="2" type="ORF">OGH68_15330</name>
</gene>